<comment type="caution">
    <text evidence="2">The sequence shown here is derived from an EMBL/GenBank/DDBJ whole genome shotgun (WGS) entry which is preliminary data.</text>
</comment>
<dbReference type="EMBL" id="JARQWQ010000058">
    <property type="protein sequence ID" value="KAK2556040.1"/>
    <property type="molecule type" value="Genomic_DNA"/>
</dbReference>
<name>A0AAD9V092_ACRCE</name>
<feature type="region of interest" description="Disordered" evidence="1">
    <location>
        <begin position="47"/>
        <end position="73"/>
    </location>
</feature>
<dbReference type="Proteomes" id="UP001249851">
    <property type="component" value="Unassembled WGS sequence"/>
</dbReference>
<reference evidence="2" key="2">
    <citation type="journal article" date="2023" name="Science">
        <title>Genomic signatures of disease resistance in endangered staghorn corals.</title>
        <authorList>
            <person name="Vollmer S.V."/>
            <person name="Selwyn J.D."/>
            <person name="Despard B.A."/>
            <person name="Roesel C.L."/>
        </authorList>
    </citation>
    <scope>NUCLEOTIDE SEQUENCE</scope>
    <source>
        <strain evidence="2">K2</strain>
    </source>
</reference>
<dbReference type="AlphaFoldDB" id="A0AAD9V092"/>
<gene>
    <name evidence="2" type="ORF">P5673_022043</name>
</gene>
<evidence type="ECO:0000313" key="2">
    <source>
        <dbReference type="EMBL" id="KAK2556040.1"/>
    </source>
</evidence>
<reference evidence="2" key="1">
    <citation type="journal article" date="2023" name="G3 (Bethesda)">
        <title>Whole genome assembly and annotation of the endangered Caribbean coral Acropora cervicornis.</title>
        <authorList>
            <person name="Selwyn J.D."/>
            <person name="Vollmer S.V."/>
        </authorList>
    </citation>
    <scope>NUCLEOTIDE SEQUENCE</scope>
    <source>
        <strain evidence="2">K2</strain>
    </source>
</reference>
<accession>A0AAD9V092</accession>
<proteinExistence type="predicted"/>
<sequence>MSLKKGLYQLLITHDEGVINDEELLPLVAAGSSSGLRLEPPSKIARISLDDDTNNESVVTDARDQQEKDPIEDDDILESSSQPWQATEELSAVLNVCFVKPLSRFDKQQIVPSCPRPDVDCVYIPMLDKFLPDLVPIPLS</sequence>
<organism evidence="2 3">
    <name type="scientific">Acropora cervicornis</name>
    <name type="common">Staghorn coral</name>
    <dbReference type="NCBI Taxonomy" id="6130"/>
    <lineage>
        <taxon>Eukaryota</taxon>
        <taxon>Metazoa</taxon>
        <taxon>Cnidaria</taxon>
        <taxon>Anthozoa</taxon>
        <taxon>Hexacorallia</taxon>
        <taxon>Scleractinia</taxon>
        <taxon>Astrocoeniina</taxon>
        <taxon>Acroporidae</taxon>
        <taxon>Acropora</taxon>
    </lineage>
</organism>
<protein>
    <submittedName>
        <fullName evidence="2">Uncharacterized protein</fullName>
    </submittedName>
</protein>
<evidence type="ECO:0000256" key="1">
    <source>
        <dbReference type="SAM" id="MobiDB-lite"/>
    </source>
</evidence>
<keyword evidence="3" id="KW-1185">Reference proteome</keyword>
<evidence type="ECO:0000313" key="3">
    <source>
        <dbReference type="Proteomes" id="UP001249851"/>
    </source>
</evidence>